<reference evidence="1" key="1">
    <citation type="journal article" date="2014" name="Int. J. Syst. Evol. Microbiol.">
        <title>Complete genome sequence of Corynebacterium casei LMG S-19264T (=DSM 44701T), isolated from a smear-ripened cheese.</title>
        <authorList>
            <consortium name="US DOE Joint Genome Institute (JGI-PGF)"/>
            <person name="Walter F."/>
            <person name="Albersmeier A."/>
            <person name="Kalinowski J."/>
            <person name="Ruckert C."/>
        </authorList>
    </citation>
    <scope>NUCLEOTIDE SEQUENCE</scope>
    <source>
        <strain evidence="1">CGMCC 4.7398</strain>
    </source>
</reference>
<comment type="caution">
    <text evidence="1">The sequence shown here is derived from an EMBL/GenBank/DDBJ whole genome shotgun (WGS) entry which is preliminary data.</text>
</comment>
<reference evidence="1" key="2">
    <citation type="submission" date="2020-09" db="EMBL/GenBank/DDBJ databases">
        <authorList>
            <person name="Sun Q."/>
            <person name="Zhou Y."/>
        </authorList>
    </citation>
    <scope>NUCLEOTIDE SEQUENCE</scope>
    <source>
        <strain evidence="1">CGMCC 4.7398</strain>
    </source>
</reference>
<protein>
    <submittedName>
        <fullName evidence="1">Uncharacterized protein</fullName>
    </submittedName>
</protein>
<evidence type="ECO:0000313" key="2">
    <source>
        <dbReference type="Proteomes" id="UP000627369"/>
    </source>
</evidence>
<evidence type="ECO:0000313" key="1">
    <source>
        <dbReference type="EMBL" id="GHH69520.1"/>
    </source>
</evidence>
<keyword evidence="2" id="KW-1185">Reference proteome</keyword>
<name>A0A919KQM2_9MICO</name>
<dbReference type="Proteomes" id="UP000627369">
    <property type="component" value="Unassembled WGS sequence"/>
</dbReference>
<sequence length="86" mass="9281">MTRAESLSVATQHLSDAVRGLDGAARVLDRAGVLGASDQAQRLHDGTKSLHTEISLAASVAHRAERPEFYDESGRWVGRTDGTEKH</sequence>
<dbReference type="AlphaFoldDB" id="A0A919KQM2"/>
<gene>
    <name evidence="1" type="ORF">GCM10017772_14610</name>
</gene>
<dbReference type="RefSeq" id="WP_189668623.1">
    <property type="nucleotide sequence ID" value="NZ_BNAS01000002.1"/>
</dbReference>
<proteinExistence type="predicted"/>
<accession>A0A919KQM2</accession>
<organism evidence="1 2">
    <name type="scientific">Promicromonospora soli</name>
    <dbReference type="NCBI Taxonomy" id="2035533"/>
    <lineage>
        <taxon>Bacteria</taxon>
        <taxon>Bacillati</taxon>
        <taxon>Actinomycetota</taxon>
        <taxon>Actinomycetes</taxon>
        <taxon>Micrococcales</taxon>
        <taxon>Promicromonosporaceae</taxon>
        <taxon>Promicromonospora</taxon>
    </lineage>
</organism>
<dbReference type="EMBL" id="BNAS01000002">
    <property type="protein sequence ID" value="GHH69520.1"/>
    <property type="molecule type" value="Genomic_DNA"/>
</dbReference>